<accession>A0ABQ1Q0Q1</accession>
<dbReference type="Gene3D" id="1.20.1250.20">
    <property type="entry name" value="MFS general substrate transporter like domains"/>
    <property type="match status" value="1"/>
</dbReference>
<feature type="transmembrane region" description="Helical" evidence="7">
    <location>
        <begin position="354"/>
        <end position="373"/>
    </location>
</feature>
<dbReference type="PANTHER" id="PTHR23513">
    <property type="entry name" value="INTEGRAL MEMBRANE EFFLUX PROTEIN-RELATED"/>
    <property type="match status" value="1"/>
</dbReference>
<dbReference type="RefSeq" id="WP_229721163.1">
    <property type="nucleotide sequence ID" value="NZ_BMIN01000005.1"/>
</dbReference>
<dbReference type="CDD" id="cd06173">
    <property type="entry name" value="MFS_MefA_like"/>
    <property type="match status" value="1"/>
</dbReference>
<feature type="transmembrane region" description="Helical" evidence="7">
    <location>
        <begin position="167"/>
        <end position="199"/>
    </location>
</feature>
<dbReference type="EMBL" id="BMIN01000005">
    <property type="protein sequence ID" value="GGD09628.1"/>
    <property type="molecule type" value="Genomic_DNA"/>
</dbReference>
<feature type="transmembrane region" description="Helical" evidence="7">
    <location>
        <begin position="100"/>
        <end position="126"/>
    </location>
</feature>
<comment type="subcellular location">
    <subcellularLocation>
        <location evidence="1">Cell membrane</location>
        <topology evidence="1">Multi-pass membrane protein</topology>
    </subcellularLocation>
</comment>
<keyword evidence="4 7" id="KW-0812">Transmembrane</keyword>
<evidence type="ECO:0000259" key="8">
    <source>
        <dbReference type="PROSITE" id="PS50850"/>
    </source>
</evidence>
<dbReference type="SUPFAM" id="SSF103473">
    <property type="entry name" value="MFS general substrate transporter"/>
    <property type="match status" value="1"/>
</dbReference>
<feature type="transmembrane region" description="Helical" evidence="7">
    <location>
        <begin position="54"/>
        <end position="79"/>
    </location>
</feature>
<keyword evidence="10" id="KW-1185">Reference proteome</keyword>
<evidence type="ECO:0000256" key="5">
    <source>
        <dbReference type="ARBA" id="ARBA00022989"/>
    </source>
</evidence>
<evidence type="ECO:0000256" key="2">
    <source>
        <dbReference type="ARBA" id="ARBA00022448"/>
    </source>
</evidence>
<evidence type="ECO:0000256" key="4">
    <source>
        <dbReference type="ARBA" id="ARBA00022692"/>
    </source>
</evidence>
<feature type="transmembrane region" description="Helical" evidence="7">
    <location>
        <begin position="379"/>
        <end position="403"/>
    </location>
</feature>
<evidence type="ECO:0000256" key="1">
    <source>
        <dbReference type="ARBA" id="ARBA00004651"/>
    </source>
</evidence>
<dbReference type="InterPro" id="IPR011701">
    <property type="entry name" value="MFS"/>
</dbReference>
<dbReference type="PROSITE" id="PS50850">
    <property type="entry name" value="MFS"/>
    <property type="match status" value="1"/>
</dbReference>
<organism evidence="9 10">
    <name type="scientific">Pontibacillus salipaludis</name>
    <dbReference type="NCBI Taxonomy" id="1697394"/>
    <lineage>
        <taxon>Bacteria</taxon>
        <taxon>Bacillati</taxon>
        <taxon>Bacillota</taxon>
        <taxon>Bacilli</taxon>
        <taxon>Bacillales</taxon>
        <taxon>Bacillaceae</taxon>
        <taxon>Pontibacillus</taxon>
    </lineage>
</organism>
<keyword evidence="5 7" id="KW-1133">Transmembrane helix</keyword>
<keyword evidence="6 7" id="KW-0472">Membrane</keyword>
<dbReference type="PANTHER" id="PTHR23513:SF6">
    <property type="entry name" value="MAJOR FACILITATOR SUPERFAMILY ASSOCIATED DOMAIN-CONTAINING PROTEIN"/>
    <property type="match status" value="1"/>
</dbReference>
<gene>
    <name evidence="9" type="ORF">GCM10011389_16450</name>
</gene>
<reference evidence="10" key="1">
    <citation type="journal article" date="2019" name="Int. J. Syst. Evol. Microbiol.">
        <title>The Global Catalogue of Microorganisms (GCM) 10K type strain sequencing project: providing services to taxonomists for standard genome sequencing and annotation.</title>
        <authorList>
            <consortium name="The Broad Institute Genomics Platform"/>
            <consortium name="The Broad Institute Genome Sequencing Center for Infectious Disease"/>
            <person name="Wu L."/>
            <person name="Ma J."/>
        </authorList>
    </citation>
    <scope>NUCLEOTIDE SEQUENCE [LARGE SCALE GENOMIC DNA]</scope>
    <source>
        <strain evidence="10">CGMCC 1.15353</strain>
    </source>
</reference>
<feature type="transmembrane region" description="Helical" evidence="7">
    <location>
        <begin position="294"/>
        <end position="314"/>
    </location>
</feature>
<comment type="caution">
    <text evidence="9">The sequence shown here is derived from an EMBL/GenBank/DDBJ whole genome shotgun (WGS) entry which is preliminary data.</text>
</comment>
<keyword evidence="2" id="KW-0813">Transport</keyword>
<feature type="transmembrane region" description="Helical" evidence="7">
    <location>
        <begin position="22"/>
        <end position="42"/>
    </location>
</feature>
<sequence length="412" mass="45440">MNDALATSNSSISGRLWKNQKFLYLWFSSTTSFLALSTYLFAEQWYIVRVLDQEALLGVVLMVTMIPRIFLMTIGGVLADRFRRSRIMVISSLVRGVLMIGMMIFFQLSLLAMAPLIAFALCFGVVDAFFSPANSSLVPTLISKEKLTQANSFIQSSNQFAMFTGPILGGFVLTISSFSVLFATIAALLFLTSLFSFFIKEEAQIEKSTPSTKTELKDGFRYVWNLPFLKNILMIIIFINFFFFGPLLIGIPLIVDHALDGEPLQLSFMQSAYQGGMLTGALLIGVINLRRKRGIMILCLMTVLGICLSLLGMIHHLWQGMGLLGVMGLLSSVINVSLISTIQEQSRSDKIGRVMSIVNASSNGLVPLSYGFVSLSLLVHLSIPTVMGLCGLVITTLSVCYTFRSTIVRNID</sequence>
<dbReference type="Pfam" id="PF07690">
    <property type="entry name" value="MFS_1"/>
    <property type="match status" value="1"/>
</dbReference>
<feature type="transmembrane region" description="Helical" evidence="7">
    <location>
        <begin position="232"/>
        <end position="255"/>
    </location>
</feature>
<evidence type="ECO:0000256" key="7">
    <source>
        <dbReference type="SAM" id="Phobius"/>
    </source>
</evidence>
<feature type="transmembrane region" description="Helical" evidence="7">
    <location>
        <begin position="267"/>
        <end position="287"/>
    </location>
</feature>
<evidence type="ECO:0000313" key="10">
    <source>
        <dbReference type="Proteomes" id="UP000642571"/>
    </source>
</evidence>
<proteinExistence type="predicted"/>
<evidence type="ECO:0000313" key="9">
    <source>
        <dbReference type="EMBL" id="GGD09628.1"/>
    </source>
</evidence>
<dbReference type="InterPro" id="IPR020846">
    <property type="entry name" value="MFS_dom"/>
</dbReference>
<evidence type="ECO:0000256" key="6">
    <source>
        <dbReference type="ARBA" id="ARBA00023136"/>
    </source>
</evidence>
<evidence type="ECO:0000256" key="3">
    <source>
        <dbReference type="ARBA" id="ARBA00022475"/>
    </source>
</evidence>
<dbReference type="InterPro" id="IPR036259">
    <property type="entry name" value="MFS_trans_sf"/>
</dbReference>
<dbReference type="Proteomes" id="UP000642571">
    <property type="component" value="Unassembled WGS sequence"/>
</dbReference>
<feature type="domain" description="Major facilitator superfamily (MFS) profile" evidence="8">
    <location>
        <begin position="1"/>
        <end position="204"/>
    </location>
</feature>
<feature type="transmembrane region" description="Helical" evidence="7">
    <location>
        <begin position="320"/>
        <end position="342"/>
    </location>
</feature>
<name>A0ABQ1Q0Q1_9BACI</name>
<keyword evidence="3" id="KW-1003">Cell membrane</keyword>
<protein>
    <submittedName>
        <fullName evidence="9">MFS transporter</fullName>
    </submittedName>
</protein>